<dbReference type="AlphaFoldDB" id="A0A9W9YNH1"/>
<dbReference type="GO" id="GO:0008270">
    <property type="term" value="F:zinc ion binding"/>
    <property type="evidence" value="ECO:0007669"/>
    <property type="project" value="UniProtKB-KW"/>
</dbReference>
<evidence type="ECO:0000313" key="4">
    <source>
        <dbReference type="Proteomes" id="UP001163046"/>
    </source>
</evidence>
<accession>A0A9W9YNH1</accession>
<evidence type="ECO:0000256" key="1">
    <source>
        <dbReference type="PROSITE-ProRule" id="PRU00042"/>
    </source>
</evidence>
<evidence type="ECO:0000259" key="2">
    <source>
        <dbReference type="PROSITE" id="PS50157"/>
    </source>
</evidence>
<dbReference type="OrthoDB" id="5984134at2759"/>
<dbReference type="Proteomes" id="UP001163046">
    <property type="component" value="Unassembled WGS sequence"/>
</dbReference>
<proteinExistence type="predicted"/>
<dbReference type="EMBL" id="MU827311">
    <property type="protein sequence ID" value="KAJ7360074.1"/>
    <property type="molecule type" value="Genomic_DNA"/>
</dbReference>
<name>A0A9W9YNH1_9CNID</name>
<protein>
    <recommendedName>
        <fullName evidence="2">C2H2-type domain-containing protein</fullName>
    </recommendedName>
</protein>
<comment type="caution">
    <text evidence="3">The sequence shown here is derived from an EMBL/GenBank/DDBJ whole genome shotgun (WGS) entry which is preliminary data.</text>
</comment>
<keyword evidence="1" id="KW-0479">Metal-binding</keyword>
<dbReference type="PROSITE" id="PS00028">
    <property type="entry name" value="ZINC_FINGER_C2H2_1"/>
    <property type="match status" value="1"/>
</dbReference>
<dbReference type="PROSITE" id="PS50157">
    <property type="entry name" value="ZINC_FINGER_C2H2_2"/>
    <property type="match status" value="1"/>
</dbReference>
<organism evidence="3 4">
    <name type="scientific">Desmophyllum pertusum</name>
    <dbReference type="NCBI Taxonomy" id="174260"/>
    <lineage>
        <taxon>Eukaryota</taxon>
        <taxon>Metazoa</taxon>
        <taxon>Cnidaria</taxon>
        <taxon>Anthozoa</taxon>
        <taxon>Hexacorallia</taxon>
        <taxon>Scleractinia</taxon>
        <taxon>Caryophylliina</taxon>
        <taxon>Caryophylliidae</taxon>
        <taxon>Desmophyllum</taxon>
    </lineage>
</organism>
<keyword evidence="1" id="KW-0863">Zinc-finger</keyword>
<sequence length="231" mass="26074">MPWGLDASSETEVMESMQTSNYARPCREAASAKLTVSTYSPTTPCVLRRSCNTDDTWTPSALPAFDDTMEMQEFAFTRENVEGPVQVFNACIDNLADALRKPRIDHLKSQVACWDNCSDAEISAVAQKAEEISRRRFHSSLLLLDSLQSKERNKADASEDKLYECPETSCTEEFQSQSDLDLHMNIFDHHTIPQLPVKESLYDKLKRDWVDHFHTLTLQGECLTGTAAAED</sequence>
<evidence type="ECO:0000313" key="3">
    <source>
        <dbReference type="EMBL" id="KAJ7360074.1"/>
    </source>
</evidence>
<keyword evidence="1" id="KW-0862">Zinc</keyword>
<gene>
    <name evidence="3" type="ORF">OS493_018058</name>
</gene>
<keyword evidence="4" id="KW-1185">Reference proteome</keyword>
<dbReference type="InterPro" id="IPR013087">
    <property type="entry name" value="Znf_C2H2_type"/>
</dbReference>
<reference evidence="3" key="1">
    <citation type="submission" date="2023-01" db="EMBL/GenBank/DDBJ databases">
        <title>Genome assembly of the deep-sea coral Lophelia pertusa.</title>
        <authorList>
            <person name="Herrera S."/>
            <person name="Cordes E."/>
        </authorList>
    </citation>
    <scope>NUCLEOTIDE SEQUENCE</scope>
    <source>
        <strain evidence="3">USNM1676648</strain>
        <tissue evidence="3">Polyp</tissue>
    </source>
</reference>
<feature type="domain" description="C2H2-type" evidence="2">
    <location>
        <begin position="163"/>
        <end position="191"/>
    </location>
</feature>